<keyword evidence="3 5" id="KW-1133">Transmembrane helix</keyword>
<evidence type="ECO:0000256" key="2">
    <source>
        <dbReference type="ARBA" id="ARBA00022692"/>
    </source>
</evidence>
<evidence type="ECO:0000256" key="3">
    <source>
        <dbReference type="ARBA" id="ARBA00022989"/>
    </source>
</evidence>
<feature type="transmembrane region" description="Helical" evidence="5">
    <location>
        <begin position="121"/>
        <end position="142"/>
    </location>
</feature>
<dbReference type="AlphaFoldDB" id="A0A2S6NJ21"/>
<feature type="transmembrane region" description="Helical" evidence="5">
    <location>
        <begin position="24"/>
        <end position="46"/>
    </location>
</feature>
<protein>
    <submittedName>
        <fullName evidence="7">MFS transporter</fullName>
    </submittedName>
</protein>
<dbReference type="Gene3D" id="1.20.1250.20">
    <property type="entry name" value="MFS general substrate transporter like domains"/>
    <property type="match status" value="1"/>
</dbReference>
<feature type="transmembrane region" description="Helical" evidence="5">
    <location>
        <begin position="96"/>
        <end position="115"/>
    </location>
</feature>
<dbReference type="PANTHER" id="PTHR23508:SF10">
    <property type="entry name" value="CARBOXYLIC ACID TRANSPORTER PROTEIN HOMOLOG"/>
    <property type="match status" value="1"/>
</dbReference>
<evidence type="ECO:0000259" key="6">
    <source>
        <dbReference type="PROSITE" id="PS50850"/>
    </source>
</evidence>
<dbReference type="PROSITE" id="PS50850">
    <property type="entry name" value="MFS"/>
    <property type="match status" value="1"/>
</dbReference>
<keyword evidence="2 5" id="KW-0812">Transmembrane</keyword>
<reference evidence="7 8" key="1">
    <citation type="journal article" date="2018" name="Arch. Microbiol.">
        <title>New insights into the metabolic potential of the phototrophic purple bacterium Rhodopila globiformis DSM 161(T) from its draft genome sequence and evidence for a vanadium-dependent nitrogenase.</title>
        <authorList>
            <person name="Imhoff J.F."/>
            <person name="Rahn T."/>
            <person name="Kunzel S."/>
            <person name="Neulinger S.C."/>
        </authorList>
    </citation>
    <scope>NUCLEOTIDE SEQUENCE [LARGE SCALE GENOMIC DNA]</scope>
    <source>
        <strain evidence="7 8">DSM 161</strain>
    </source>
</reference>
<feature type="transmembrane region" description="Helical" evidence="5">
    <location>
        <begin position="277"/>
        <end position="299"/>
    </location>
</feature>
<dbReference type="RefSeq" id="WP_104518702.1">
    <property type="nucleotide sequence ID" value="NZ_NHRY01000095.1"/>
</dbReference>
<keyword evidence="4 5" id="KW-0472">Membrane</keyword>
<organism evidence="7 8">
    <name type="scientific">Rhodopila globiformis</name>
    <name type="common">Rhodopseudomonas globiformis</name>
    <dbReference type="NCBI Taxonomy" id="1071"/>
    <lineage>
        <taxon>Bacteria</taxon>
        <taxon>Pseudomonadati</taxon>
        <taxon>Pseudomonadota</taxon>
        <taxon>Alphaproteobacteria</taxon>
        <taxon>Acetobacterales</taxon>
        <taxon>Acetobacteraceae</taxon>
        <taxon>Rhodopila</taxon>
    </lineage>
</organism>
<dbReference type="OrthoDB" id="5368493at2"/>
<dbReference type="SUPFAM" id="SSF103473">
    <property type="entry name" value="MFS general substrate transporter"/>
    <property type="match status" value="1"/>
</dbReference>
<proteinExistence type="predicted"/>
<feature type="transmembrane region" description="Helical" evidence="5">
    <location>
        <begin position="343"/>
        <end position="367"/>
    </location>
</feature>
<gene>
    <name evidence="7" type="ORF">CCS01_09955</name>
</gene>
<comment type="caution">
    <text evidence="7">The sequence shown here is derived from an EMBL/GenBank/DDBJ whole genome shotgun (WGS) entry which is preliminary data.</text>
</comment>
<dbReference type="PANTHER" id="PTHR23508">
    <property type="entry name" value="CARBOXYLIC ACID TRANSPORTER PROTEIN HOMOLOG"/>
    <property type="match status" value="1"/>
</dbReference>
<accession>A0A2S6NJ21</accession>
<name>A0A2S6NJ21_RHOGL</name>
<dbReference type="GO" id="GO:0005886">
    <property type="term" value="C:plasma membrane"/>
    <property type="evidence" value="ECO:0007669"/>
    <property type="project" value="TreeGrafter"/>
</dbReference>
<evidence type="ECO:0000313" key="7">
    <source>
        <dbReference type="EMBL" id="PPQ34655.1"/>
    </source>
</evidence>
<feature type="transmembrane region" description="Helical" evidence="5">
    <location>
        <begin position="305"/>
        <end position="331"/>
    </location>
</feature>
<sequence>MPERGSVYETNVPNRLDRLPWSRFHWLVIVALGIAWVLDGLEVTIVGSLSGALSESPTLHLSGSEVGAAASAYLIGAVGGALFFGWLTDRLGRKKLFTVTVLVYLTATIACGLAWNFRSFALFRLFTGAGIGGEYAAVNATIQELIPARRRGFTDLVVNGSFWLGAAAGALGAYVVLNPAIMPPEIGWRAAFIIGGVLGFIVLFLRRFLPESPRWLMTHGQPEEAERIVAQIEARVERETGRALPPVPPGHLRLRTDVRSWFGAGARALATQYRQRAWLGVALMAAQAFCYNAVFFTYALVLTRFYGIAAGNVGLFILPFAIGNFLGPLLLGRLFDTIGRRIMITATYGLSGLLMALTGWMFAAGWLDATQQTLAWTVIFFFASAAASSAYLTVGESFPLEVRAVAISLFYAFGTGLGGVVGPALFGALIDTGNRVSIFYGYLLGGLLMIGAAIVAGMLAANAERRSLEDVAPPLSAV</sequence>
<dbReference type="EMBL" id="NHRY01000095">
    <property type="protein sequence ID" value="PPQ34655.1"/>
    <property type="molecule type" value="Genomic_DNA"/>
</dbReference>
<feature type="domain" description="Major facilitator superfamily (MFS) profile" evidence="6">
    <location>
        <begin position="28"/>
        <end position="464"/>
    </location>
</feature>
<feature type="transmembrane region" description="Helical" evidence="5">
    <location>
        <begin position="438"/>
        <end position="461"/>
    </location>
</feature>
<comment type="subcellular location">
    <subcellularLocation>
        <location evidence="1">Membrane</location>
        <topology evidence="1">Multi-pass membrane protein</topology>
    </subcellularLocation>
</comment>
<evidence type="ECO:0000256" key="5">
    <source>
        <dbReference type="SAM" id="Phobius"/>
    </source>
</evidence>
<feature type="transmembrane region" description="Helical" evidence="5">
    <location>
        <begin position="186"/>
        <end position="205"/>
    </location>
</feature>
<dbReference type="InterPro" id="IPR036259">
    <property type="entry name" value="MFS_trans_sf"/>
</dbReference>
<feature type="transmembrane region" description="Helical" evidence="5">
    <location>
        <begin position="373"/>
        <end position="392"/>
    </location>
</feature>
<dbReference type="GO" id="GO:0046943">
    <property type="term" value="F:carboxylic acid transmembrane transporter activity"/>
    <property type="evidence" value="ECO:0007669"/>
    <property type="project" value="TreeGrafter"/>
</dbReference>
<evidence type="ECO:0000313" key="8">
    <source>
        <dbReference type="Proteomes" id="UP000239724"/>
    </source>
</evidence>
<feature type="transmembrane region" description="Helical" evidence="5">
    <location>
        <begin position="404"/>
        <end position="426"/>
    </location>
</feature>
<dbReference type="CDD" id="cd17316">
    <property type="entry name" value="MFS_SV2_like"/>
    <property type="match status" value="1"/>
</dbReference>
<dbReference type="InterPro" id="IPR005828">
    <property type="entry name" value="MFS_sugar_transport-like"/>
</dbReference>
<feature type="transmembrane region" description="Helical" evidence="5">
    <location>
        <begin position="66"/>
        <end position="87"/>
    </location>
</feature>
<keyword evidence="8" id="KW-1185">Reference proteome</keyword>
<feature type="transmembrane region" description="Helical" evidence="5">
    <location>
        <begin position="162"/>
        <end position="180"/>
    </location>
</feature>
<evidence type="ECO:0000256" key="4">
    <source>
        <dbReference type="ARBA" id="ARBA00023136"/>
    </source>
</evidence>
<evidence type="ECO:0000256" key="1">
    <source>
        <dbReference type="ARBA" id="ARBA00004141"/>
    </source>
</evidence>
<dbReference type="Pfam" id="PF00083">
    <property type="entry name" value="Sugar_tr"/>
    <property type="match status" value="1"/>
</dbReference>
<dbReference type="Proteomes" id="UP000239724">
    <property type="component" value="Unassembled WGS sequence"/>
</dbReference>
<dbReference type="InterPro" id="IPR020846">
    <property type="entry name" value="MFS_dom"/>
</dbReference>